<evidence type="ECO:0000313" key="6">
    <source>
        <dbReference type="EMBL" id="VFU15393.1"/>
    </source>
</evidence>
<dbReference type="Gene3D" id="6.10.140.1990">
    <property type="match status" value="1"/>
</dbReference>
<dbReference type="PANTHER" id="PTHR30469:SF15">
    <property type="entry name" value="HLYD FAMILY OF SECRETION PROTEINS"/>
    <property type="match status" value="1"/>
</dbReference>
<dbReference type="PANTHER" id="PTHR30469">
    <property type="entry name" value="MULTIDRUG RESISTANCE PROTEIN MDTA"/>
    <property type="match status" value="1"/>
</dbReference>
<dbReference type="Pfam" id="PF25954">
    <property type="entry name" value="Beta-barrel_RND_2"/>
    <property type="match status" value="1"/>
</dbReference>
<gene>
    <name evidence="6" type="primary">mdtA</name>
    <name evidence="6" type="ORF">SCFA_410046</name>
</gene>
<keyword evidence="2" id="KW-0812">Transmembrane</keyword>
<dbReference type="InterPro" id="IPR030190">
    <property type="entry name" value="MacA_alpha-hairpin_sf"/>
</dbReference>
<dbReference type="Gene3D" id="2.40.50.100">
    <property type="match status" value="1"/>
</dbReference>
<dbReference type="InterPro" id="IPR058627">
    <property type="entry name" value="MdtA-like_C"/>
</dbReference>
<dbReference type="GO" id="GO:1990961">
    <property type="term" value="P:xenobiotic detoxification by transmembrane export across the plasma membrane"/>
    <property type="evidence" value="ECO:0007669"/>
    <property type="project" value="InterPro"/>
</dbReference>
<dbReference type="InterPro" id="IPR006143">
    <property type="entry name" value="RND_pump_MFP"/>
</dbReference>
<dbReference type="GO" id="GO:0019898">
    <property type="term" value="C:extrinsic component of membrane"/>
    <property type="evidence" value="ECO:0007669"/>
    <property type="project" value="InterPro"/>
</dbReference>
<proteinExistence type="predicted"/>
<keyword evidence="1" id="KW-0175">Coiled coil</keyword>
<dbReference type="GO" id="GO:1990195">
    <property type="term" value="C:macrolide transmembrane transporter complex"/>
    <property type="evidence" value="ECO:0007669"/>
    <property type="project" value="InterPro"/>
</dbReference>
<protein>
    <submittedName>
        <fullName evidence="6">Multidrug resistance protein MdtA</fullName>
    </submittedName>
</protein>
<evidence type="ECO:0000259" key="5">
    <source>
        <dbReference type="Pfam" id="PF25973"/>
    </source>
</evidence>
<dbReference type="Pfam" id="PF25973">
    <property type="entry name" value="BSH_CzcB"/>
    <property type="match status" value="1"/>
</dbReference>
<organism evidence="6">
    <name type="scientific">anaerobic digester metagenome</name>
    <dbReference type="NCBI Taxonomy" id="1263854"/>
    <lineage>
        <taxon>unclassified sequences</taxon>
        <taxon>metagenomes</taxon>
        <taxon>ecological metagenomes</taxon>
    </lineage>
</organism>
<feature type="domain" description="Multidrug resistance protein MdtA-like C-terminal permuted SH3" evidence="4">
    <location>
        <begin position="325"/>
        <end position="379"/>
    </location>
</feature>
<accession>A0A485M3K9</accession>
<dbReference type="InterPro" id="IPR058792">
    <property type="entry name" value="Beta-barrel_RND_2"/>
</dbReference>
<dbReference type="GO" id="GO:0030313">
    <property type="term" value="C:cell envelope"/>
    <property type="evidence" value="ECO:0007669"/>
    <property type="project" value="UniProtKB-SubCell"/>
</dbReference>
<dbReference type="InterPro" id="IPR058647">
    <property type="entry name" value="BSH_CzcB-like"/>
</dbReference>
<feature type="domain" description="CusB-like beta-barrel" evidence="3">
    <location>
        <begin position="242"/>
        <end position="312"/>
    </location>
</feature>
<evidence type="ECO:0000256" key="1">
    <source>
        <dbReference type="ARBA" id="ARBA00023054"/>
    </source>
</evidence>
<name>A0A485M3K9_9ZZZZ</name>
<feature type="transmembrane region" description="Helical" evidence="2">
    <location>
        <begin position="43"/>
        <end position="62"/>
    </location>
</feature>
<evidence type="ECO:0000256" key="2">
    <source>
        <dbReference type="SAM" id="Phobius"/>
    </source>
</evidence>
<dbReference type="AlphaFoldDB" id="A0A485M3K9"/>
<feature type="domain" description="CzcB-like barrel-sandwich hybrid" evidence="5">
    <location>
        <begin position="110"/>
        <end position="235"/>
    </location>
</feature>
<reference evidence="6" key="1">
    <citation type="submission" date="2019-03" db="EMBL/GenBank/DDBJ databases">
        <authorList>
            <person name="Hao L."/>
        </authorList>
    </citation>
    <scope>NUCLEOTIDE SEQUENCE</scope>
</reference>
<evidence type="ECO:0000259" key="4">
    <source>
        <dbReference type="Pfam" id="PF25967"/>
    </source>
</evidence>
<dbReference type="Pfam" id="PF25967">
    <property type="entry name" value="RND-MFP_C"/>
    <property type="match status" value="1"/>
</dbReference>
<dbReference type="NCBIfam" id="TIGR01730">
    <property type="entry name" value="RND_mfp"/>
    <property type="match status" value="1"/>
</dbReference>
<evidence type="ECO:0000259" key="3">
    <source>
        <dbReference type="Pfam" id="PF25954"/>
    </source>
</evidence>
<keyword evidence="2" id="KW-0472">Membrane</keyword>
<sequence length="392" mass="43481">MRREAFQYPPETGPCVAPIAGLSDTLDEKTPGLSEKGGSMKKFIYLSIVVVFLVAVFVRINAISSLADKEAPGIDQYYRDNGIPVEVSTVKRGEFLVFCRVNAQVLGLRQTEIVTQVAAKILKVHHEVGDRVKADEVIISLDKEDPRSSAQYRQLKAVYETTLLNYRRILELKESGAVSQSEFDSIKMKLDVDRANLESVMETVSLSSPIDGVILDLNAREGELVTPARPVAVVARMDRVRLVSEVSESDIRNIQTGQRVIVDNAQGGESNTGNVTKVSLNANPSTGLFRIEMEVENKGYALRIGTYTTARIEVLRDDQALSADLRALQEEPDGSYYMYVVEGDRVFKRSVEISGMNDERVRIISGIGDNDRVVVSGFTRLSDNRKVLFQTL</sequence>
<dbReference type="GO" id="GO:0015562">
    <property type="term" value="F:efflux transmembrane transporter activity"/>
    <property type="evidence" value="ECO:0007669"/>
    <property type="project" value="TreeGrafter"/>
</dbReference>
<dbReference type="GO" id="GO:1990281">
    <property type="term" value="C:efflux pump complex"/>
    <property type="evidence" value="ECO:0007669"/>
    <property type="project" value="TreeGrafter"/>
</dbReference>
<dbReference type="Gene3D" id="2.40.30.170">
    <property type="match status" value="1"/>
</dbReference>
<dbReference type="EMBL" id="CAADRM010000105">
    <property type="protein sequence ID" value="VFU15393.1"/>
    <property type="molecule type" value="Genomic_DNA"/>
</dbReference>
<dbReference type="SUPFAM" id="SSF111369">
    <property type="entry name" value="HlyD-like secretion proteins"/>
    <property type="match status" value="1"/>
</dbReference>
<keyword evidence="2" id="KW-1133">Transmembrane helix</keyword>
<dbReference type="Gene3D" id="2.40.420.20">
    <property type="match status" value="1"/>
</dbReference>